<accession>A0AAV4EFH5</accession>
<keyword evidence="3" id="KW-1185">Reference proteome</keyword>
<dbReference type="InterPro" id="IPR036397">
    <property type="entry name" value="RNaseH_sf"/>
</dbReference>
<dbReference type="SUPFAM" id="SSF53098">
    <property type="entry name" value="Ribonuclease H-like"/>
    <property type="match status" value="1"/>
</dbReference>
<dbReference type="Proteomes" id="UP000762676">
    <property type="component" value="Unassembled WGS sequence"/>
</dbReference>
<sequence>MHHITTLQERCHLSNDRKHTCREPKIPPNKEMKSPEVITHRKKNRIQTKKTDPVLLKLEAEITILTYPPNRVDIYTNGSATVNAGCGVYACLLDGTSRDIYGACGETFSNYEAEAIGIQSALELLKTTLNKHPTAQKCSDFLRFSISTPGAARRNGKRN</sequence>
<name>A0AAV4EFH5_9GAST</name>
<evidence type="ECO:0008006" key="4">
    <source>
        <dbReference type="Google" id="ProtNLM"/>
    </source>
</evidence>
<protein>
    <recommendedName>
        <fullName evidence="4">RNase H type-1 domain-containing protein</fullName>
    </recommendedName>
</protein>
<dbReference type="AlphaFoldDB" id="A0AAV4EFH5"/>
<dbReference type="EMBL" id="BMAT01007188">
    <property type="protein sequence ID" value="GFR59534.1"/>
    <property type="molecule type" value="Genomic_DNA"/>
</dbReference>
<organism evidence="2 3">
    <name type="scientific">Elysia marginata</name>
    <dbReference type="NCBI Taxonomy" id="1093978"/>
    <lineage>
        <taxon>Eukaryota</taxon>
        <taxon>Metazoa</taxon>
        <taxon>Spiralia</taxon>
        <taxon>Lophotrochozoa</taxon>
        <taxon>Mollusca</taxon>
        <taxon>Gastropoda</taxon>
        <taxon>Heterobranchia</taxon>
        <taxon>Euthyneura</taxon>
        <taxon>Panpulmonata</taxon>
        <taxon>Sacoglossa</taxon>
        <taxon>Placobranchoidea</taxon>
        <taxon>Plakobranchidae</taxon>
        <taxon>Elysia</taxon>
    </lineage>
</organism>
<gene>
    <name evidence="2" type="ORF">ElyMa_003509000</name>
</gene>
<comment type="caution">
    <text evidence="2">The sequence shown here is derived from an EMBL/GenBank/DDBJ whole genome shotgun (WGS) entry which is preliminary data.</text>
</comment>
<dbReference type="InterPro" id="IPR012337">
    <property type="entry name" value="RNaseH-like_sf"/>
</dbReference>
<evidence type="ECO:0000313" key="2">
    <source>
        <dbReference type="EMBL" id="GFR59534.1"/>
    </source>
</evidence>
<evidence type="ECO:0000256" key="1">
    <source>
        <dbReference type="SAM" id="MobiDB-lite"/>
    </source>
</evidence>
<evidence type="ECO:0000313" key="3">
    <source>
        <dbReference type="Proteomes" id="UP000762676"/>
    </source>
</evidence>
<dbReference type="Gene3D" id="3.30.420.10">
    <property type="entry name" value="Ribonuclease H-like superfamily/Ribonuclease H"/>
    <property type="match status" value="1"/>
</dbReference>
<proteinExistence type="predicted"/>
<feature type="compositionally biased region" description="Basic and acidic residues" evidence="1">
    <location>
        <begin position="15"/>
        <end position="34"/>
    </location>
</feature>
<feature type="region of interest" description="Disordered" evidence="1">
    <location>
        <begin position="15"/>
        <end position="37"/>
    </location>
</feature>
<dbReference type="GO" id="GO:0003676">
    <property type="term" value="F:nucleic acid binding"/>
    <property type="evidence" value="ECO:0007669"/>
    <property type="project" value="InterPro"/>
</dbReference>
<reference evidence="2 3" key="1">
    <citation type="journal article" date="2021" name="Elife">
        <title>Chloroplast acquisition without the gene transfer in kleptoplastic sea slugs, Plakobranchus ocellatus.</title>
        <authorList>
            <person name="Maeda T."/>
            <person name="Takahashi S."/>
            <person name="Yoshida T."/>
            <person name="Shimamura S."/>
            <person name="Takaki Y."/>
            <person name="Nagai Y."/>
            <person name="Toyoda A."/>
            <person name="Suzuki Y."/>
            <person name="Arimoto A."/>
            <person name="Ishii H."/>
            <person name="Satoh N."/>
            <person name="Nishiyama T."/>
            <person name="Hasebe M."/>
            <person name="Maruyama T."/>
            <person name="Minagawa J."/>
            <person name="Obokata J."/>
            <person name="Shigenobu S."/>
        </authorList>
    </citation>
    <scope>NUCLEOTIDE SEQUENCE [LARGE SCALE GENOMIC DNA]</scope>
</reference>